<dbReference type="AlphaFoldDB" id="A0A1I9GCG3"/>
<sequence>MIVWLGGNGKHKCQNSSSSIPTTPFLLYKSTSPNPFSSYSAKKKKPSVTESWFEKVSSAKFLTFIESEMNLELVVMDIT</sequence>
<dbReference type="EMBL" id="LN856397">
    <property type="protein sequence ID" value="CRZ22403.1"/>
    <property type="molecule type" value="Genomic_DNA"/>
</dbReference>
<gene>
    <name evidence="2" type="primary">Bm174</name>
    <name evidence="2" type="ORF">BM_Bm174</name>
</gene>
<organism evidence="2">
    <name type="scientific">Brugia malayi</name>
    <name type="common">Filarial nematode worm</name>
    <dbReference type="NCBI Taxonomy" id="6279"/>
    <lineage>
        <taxon>Eukaryota</taxon>
        <taxon>Metazoa</taxon>
        <taxon>Ecdysozoa</taxon>
        <taxon>Nematoda</taxon>
        <taxon>Chromadorea</taxon>
        <taxon>Rhabditida</taxon>
        <taxon>Spirurina</taxon>
        <taxon>Spiruromorpha</taxon>
        <taxon>Filarioidea</taxon>
        <taxon>Onchocercidae</taxon>
        <taxon>Brugia</taxon>
    </lineage>
</organism>
<reference evidence="2" key="2">
    <citation type="submission" date="2012-12" db="EMBL/GenBank/DDBJ databases">
        <authorList>
            <consortium name="WormBase Consortium"/>
            <person name="Ghedin E."/>
            <person name="Paulini M."/>
        </authorList>
    </citation>
    <scope>NUCLEOTIDE SEQUENCE</scope>
    <source>
        <strain evidence="2">FR3</strain>
    </source>
</reference>
<accession>A0A1I9GCG3</accession>
<evidence type="ECO:0000256" key="1">
    <source>
        <dbReference type="SAM" id="MobiDB-lite"/>
    </source>
</evidence>
<protein>
    <submittedName>
        <fullName evidence="2">Bm174</fullName>
    </submittedName>
</protein>
<evidence type="ECO:0000313" key="2">
    <source>
        <dbReference type="EMBL" id="CRZ22403.1"/>
    </source>
</evidence>
<feature type="region of interest" description="Disordered" evidence="1">
    <location>
        <begin position="1"/>
        <end position="21"/>
    </location>
</feature>
<reference evidence="2" key="1">
    <citation type="journal article" date="2007" name="Science">
        <title>Draft genome of the filarial nematode parasite Brugia malayi.</title>
        <authorList>
            <person name="Ghedin E."/>
            <person name="Wang S."/>
            <person name="Spiro D."/>
            <person name="Caler E."/>
            <person name="Zhao Q."/>
            <person name="Crabtree J."/>
            <person name="Allen J.E."/>
            <person name="Delcher A.L."/>
            <person name="Guiliano D.B."/>
            <person name="Miranda-Saavedra D."/>
            <person name="Angiuoli S.V."/>
            <person name="Creasy T."/>
            <person name="Amedeo P."/>
            <person name="Haas B."/>
            <person name="El-Sayed N.M."/>
            <person name="Wortman J.R."/>
            <person name="Feldblyum T."/>
            <person name="Tallon L."/>
            <person name="Schatz M."/>
            <person name="Shumway M."/>
            <person name="Koo H."/>
            <person name="Salzberg S.L."/>
            <person name="Schobel S."/>
            <person name="Pertea M."/>
            <person name="Pop M."/>
            <person name="White O."/>
            <person name="Barton G.J."/>
            <person name="Carlow C.K."/>
            <person name="Crawford M.J."/>
            <person name="Daub J."/>
            <person name="Dimmic M.W."/>
            <person name="Estes C.F."/>
            <person name="Foster J.M."/>
            <person name="Ganatra M."/>
            <person name="Gregory W.F."/>
            <person name="Johnson N.M."/>
            <person name="Jin J."/>
            <person name="Komuniecki R."/>
            <person name="Korf I."/>
            <person name="Kumar S."/>
            <person name="Laney S."/>
            <person name="Li B.W."/>
            <person name="Li W."/>
            <person name="Lindblom T.H."/>
            <person name="Lustigman S."/>
            <person name="Ma D."/>
            <person name="Maina C.V."/>
            <person name="Martin D.M."/>
            <person name="McCarter J.P."/>
            <person name="McReynolds L."/>
            <person name="Mitreva M."/>
            <person name="Nutman T.B."/>
            <person name="Parkinson J."/>
            <person name="Peregrin-Alvarez J.M."/>
            <person name="Poole C."/>
            <person name="Ren Q."/>
            <person name="Saunders L."/>
            <person name="Sluder A.E."/>
            <person name="Smith K."/>
            <person name="Stanke M."/>
            <person name="Unnasch T.R."/>
            <person name="Ware J."/>
            <person name="Wei A.D."/>
            <person name="Weil G."/>
            <person name="Williams D.J."/>
            <person name="Zhang Y."/>
            <person name="Williams S.A."/>
            <person name="Fraser-Liggett C."/>
            <person name="Slatko B."/>
            <person name="Blaxter M.L."/>
            <person name="Scott A.L."/>
        </authorList>
    </citation>
    <scope>NUCLEOTIDE SEQUENCE</scope>
    <source>
        <strain evidence="2">FR3</strain>
    </source>
</reference>
<proteinExistence type="predicted"/>
<name>A0A1I9GCG3_BRUMA</name>